<keyword evidence="2" id="KW-1185">Reference proteome</keyword>
<gene>
    <name evidence="1" type="ORF">HMPREF1705_03928</name>
</gene>
<evidence type="ECO:0008006" key="3">
    <source>
        <dbReference type="Google" id="ProtNLM"/>
    </source>
</evidence>
<dbReference type="EMBL" id="ACJX03000001">
    <property type="protein sequence ID" value="KRT34365.1"/>
    <property type="molecule type" value="Genomic_DNA"/>
</dbReference>
<dbReference type="Gene3D" id="3.40.50.2000">
    <property type="entry name" value="Glycogen Phosphorylase B"/>
    <property type="match status" value="1"/>
</dbReference>
<dbReference type="STRING" id="592015.HMPREF1705_03928"/>
<dbReference type="SUPFAM" id="SSF53756">
    <property type="entry name" value="UDP-Glycosyltransferase/glycogen phosphorylase"/>
    <property type="match status" value="1"/>
</dbReference>
<accession>A0A0T5X7B5</accession>
<evidence type="ECO:0000313" key="1">
    <source>
        <dbReference type="EMBL" id="KRT34365.1"/>
    </source>
</evidence>
<organism evidence="1 2">
    <name type="scientific">Acetomicrobium hydrogeniformans ATCC BAA-1850</name>
    <dbReference type="NCBI Taxonomy" id="592015"/>
    <lineage>
        <taxon>Bacteria</taxon>
        <taxon>Thermotogati</taxon>
        <taxon>Synergistota</taxon>
        <taxon>Synergistia</taxon>
        <taxon>Synergistales</taxon>
        <taxon>Acetomicrobiaceae</taxon>
        <taxon>Acetomicrobium</taxon>
    </lineage>
</organism>
<evidence type="ECO:0000313" key="2">
    <source>
        <dbReference type="Proteomes" id="UP000005273"/>
    </source>
</evidence>
<sequence>MRIAYMVHLNMGPDSGVFKKIISQINVWLQYSDVKIFIITRCLDESIKKYYNFDSAIYTYQNRSIAYRSRITAFERAVNDIIAWNPDVIYTRQDHYYPPVKQLAINNALVIEVNTNFMKEVRMYSRLKWLYSLASSRIILSKAAGLVFVCSELAQEYQYRKYNKPYTLIGNGFPIEEVKTLPPNNTDTVRLVFIGQAGCSWHGVDKIIRLANLCPGWEFELIGISQSEIDGSAPTNLHLHGKLNRSQYEQILQISDCAIGTLALHRNGMKEASPLKVREYLAYGLPVIIAYEDTDFPNGASFLLKLPNCEDNIDNNIQLIQNFVNQWKGKRVPRNEVMHLSTWQKESKRLDFFRQVINRRNCSETNRD</sequence>
<dbReference type="AlphaFoldDB" id="A0A0T5X7B5"/>
<name>A0A0T5X7B5_9BACT</name>
<reference evidence="2" key="1">
    <citation type="submission" date="2012-09" db="EMBL/GenBank/DDBJ databases">
        <authorList>
            <person name="Weinstock G."/>
            <person name="Sodergren E."/>
            <person name="Clifton S."/>
            <person name="Fulton L."/>
            <person name="Fulton B."/>
            <person name="Courtney L."/>
            <person name="Fronick C."/>
            <person name="Harrison M."/>
            <person name="Strong C."/>
            <person name="Farmer C."/>
            <person name="Delehaunty K."/>
            <person name="Markovic C."/>
            <person name="Hall O."/>
            <person name="Minx P."/>
            <person name="Tomlinson C."/>
            <person name="Mitreva M."/>
            <person name="Nelson J."/>
            <person name="Hou S."/>
            <person name="Wollam A."/>
            <person name="Pepin K.H."/>
            <person name="Johnson M."/>
            <person name="Bhonagiri V."/>
            <person name="Nash W.E."/>
            <person name="Suruliraj S."/>
            <person name="Warren W."/>
            <person name="Chinwalla A."/>
            <person name="Mardis E.R."/>
            <person name="Wilson R.K."/>
        </authorList>
    </citation>
    <scope>NUCLEOTIDE SEQUENCE [LARGE SCALE GENOMIC DNA]</scope>
    <source>
        <strain evidence="2">OS1</strain>
    </source>
</reference>
<proteinExistence type="predicted"/>
<comment type="caution">
    <text evidence="1">The sequence shown here is derived from an EMBL/GenBank/DDBJ whole genome shotgun (WGS) entry which is preliminary data.</text>
</comment>
<protein>
    <recommendedName>
        <fullName evidence="3">Glycosyltransferase, group 1 family protein</fullName>
    </recommendedName>
</protein>
<dbReference type="eggNOG" id="COG0438">
    <property type="taxonomic scope" value="Bacteria"/>
</dbReference>
<dbReference type="Proteomes" id="UP000005273">
    <property type="component" value="Unassembled WGS sequence"/>
</dbReference>